<proteinExistence type="predicted"/>
<accession>S7N2B2</accession>
<dbReference type="AlphaFoldDB" id="S7N2B2"/>
<feature type="compositionally biased region" description="Pro residues" evidence="1">
    <location>
        <begin position="14"/>
        <end position="27"/>
    </location>
</feature>
<dbReference type="Proteomes" id="UP000052978">
    <property type="component" value="Unassembled WGS sequence"/>
</dbReference>
<evidence type="ECO:0000313" key="2">
    <source>
        <dbReference type="EMBL" id="EPQ11154.1"/>
    </source>
</evidence>
<name>S7N2B2_MYOBR</name>
<evidence type="ECO:0000256" key="1">
    <source>
        <dbReference type="SAM" id="MobiDB-lite"/>
    </source>
</evidence>
<protein>
    <submittedName>
        <fullName evidence="2">Uncharacterized protein</fullName>
    </submittedName>
</protein>
<dbReference type="EMBL" id="KE163197">
    <property type="protein sequence ID" value="EPQ11154.1"/>
    <property type="molecule type" value="Genomic_DNA"/>
</dbReference>
<keyword evidence="3" id="KW-1185">Reference proteome</keyword>
<reference evidence="2 3" key="1">
    <citation type="journal article" date="2013" name="Nat. Commun.">
        <title>Genome analysis reveals insights into physiology and longevity of the Brandt's bat Myotis brandtii.</title>
        <authorList>
            <person name="Seim I."/>
            <person name="Fang X."/>
            <person name="Xiong Z."/>
            <person name="Lobanov A.V."/>
            <person name="Huang Z."/>
            <person name="Ma S."/>
            <person name="Feng Y."/>
            <person name="Turanov A.A."/>
            <person name="Zhu Y."/>
            <person name="Lenz T.L."/>
            <person name="Gerashchenko M.V."/>
            <person name="Fan D."/>
            <person name="Hee Yim S."/>
            <person name="Yao X."/>
            <person name="Jordan D."/>
            <person name="Xiong Y."/>
            <person name="Ma Y."/>
            <person name="Lyapunov A.N."/>
            <person name="Chen G."/>
            <person name="Kulakova O.I."/>
            <person name="Sun Y."/>
            <person name="Lee S.G."/>
            <person name="Bronson R.T."/>
            <person name="Moskalev A.A."/>
            <person name="Sunyaev S.R."/>
            <person name="Zhang G."/>
            <person name="Krogh A."/>
            <person name="Wang J."/>
            <person name="Gladyshev V.N."/>
        </authorList>
    </citation>
    <scope>NUCLEOTIDE SEQUENCE [LARGE SCALE GENOMIC DNA]</scope>
</reference>
<feature type="region of interest" description="Disordered" evidence="1">
    <location>
        <begin position="9"/>
        <end position="29"/>
    </location>
</feature>
<sequence length="45" mass="4667">MPPLLVEGTVWPGMGPPGPGPLRPPRPALVGKMGYRGKCGNRIAS</sequence>
<gene>
    <name evidence="2" type="ORF">D623_10019168</name>
</gene>
<organism evidence="2 3">
    <name type="scientific">Myotis brandtii</name>
    <name type="common">Brandt's bat</name>
    <dbReference type="NCBI Taxonomy" id="109478"/>
    <lineage>
        <taxon>Eukaryota</taxon>
        <taxon>Metazoa</taxon>
        <taxon>Chordata</taxon>
        <taxon>Craniata</taxon>
        <taxon>Vertebrata</taxon>
        <taxon>Euteleostomi</taxon>
        <taxon>Mammalia</taxon>
        <taxon>Eutheria</taxon>
        <taxon>Laurasiatheria</taxon>
        <taxon>Chiroptera</taxon>
        <taxon>Yangochiroptera</taxon>
        <taxon>Vespertilionidae</taxon>
        <taxon>Myotis</taxon>
    </lineage>
</organism>
<evidence type="ECO:0000313" key="3">
    <source>
        <dbReference type="Proteomes" id="UP000052978"/>
    </source>
</evidence>